<protein>
    <submittedName>
        <fullName evidence="1">L-asparaginase II</fullName>
    </submittedName>
</protein>
<dbReference type="RefSeq" id="WP_184147547.1">
    <property type="nucleotide sequence ID" value="NZ_JACHFM010000001.1"/>
</dbReference>
<accession>A0A840SGZ9</accession>
<dbReference type="PANTHER" id="PTHR42110">
    <property type="entry name" value="L-ASPARAGINASE, PUTATIVE (AFU_ORTHOLOGUE AFUA_3G11890)-RELATED"/>
    <property type="match status" value="1"/>
</dbReference>
<organism evidence="1 2">
    <name type="scientific">Amaricoccus macauensis</name>
    <dbReference type="NCBI Taxonomy" id="57001"/>
    <lineage>
        <taxon>Bacteria</taxon>
        <taxon>Pseudomonadati</taxon>
        <taxon>Pseudomonadota</taxon>
        <taxon>Alphaproteobacteria</taxon>
        <taxon>Rhodobacterales</taxon>
        <taxon>Paracoccaceae</taxon>
        <taxon>Amaricoccus</taxon>
    </lineage>
</organism>
<dbReference type="PANTHER" id="PTHR42110:SF1">
    <property type="entry name" value="L-ASPARAGINASE, PUTATIVE (AFU_ORTHOLOGUE AFUA_3G11890)-RELATED"/>
    <property type="match status" value="1"/>
</dbReference>
<keyword evidence="2" id="KW-1185">Reference proteome</keyword>
<dbReference type="Pfam" id="PF06089">
    <property type="entry name" value="Asparaginase_II"/>
    <property type="match status" value="1"/>
</dbReference>
<dbReference type="AlphaFoldDB" id="A0A840SGZ9"/>
<dbReference type="InterPro" id="IPR010349">
    <property type="entry name" value="Asparaginase_II"/>
</dbReference>
<comment type="caution">
    <text evidence="1">The sequence shown here is derived from an EMBL/GenBank/DDBJ whole genome shotgun (WGS) entry which is preliminary data.</text>
</comment>
<sequence>MTEPAGPEPAGAEPALLAEVLRGDCVESRHRGHAIVCDARGDIVAVWGDPDARIFPRSSCKMLQALPLLESGAGAGLSTEQLALACASHSGAGMHVTRVAGWLDALGLAERDLRCGSQVPDDAAERHRLRDTGESPCQLHNNCSGKHAGFLTLNRHLKGGPEYVEIDHPVQVAARGAFEEMCGAPILGWGVDGCSAPAFVTTLRGFGTAMARMADPCGLGPARQDAAQRLVAAMAEHPLLVAGEGRACSELMAAMPGGVAVKTGAEAVFAAILPGRGLGVAVKVEDGSTRGSECAIAALLVRLGALDADHPAALRRLGAPSLSRRGATIGAIRPAEGFYEAGRRL</sequence>
<proteinExistence type="predicted"/>
<name>A0A840SGZ9_9RHOB</name>
<evidence type="ECO:0000313" key="2">
    <source>
        <dbReference type="Proteomes" id="UP000549457"/>
    </source>
</evidence>
<dbReference type="Proteomes" id="UP000549457">
    <property type="component" value="Unassembled WGS sequence"/>
</dbReference>
<dbReference type="EMBL" id="JACHFM010000001">
    <property type="protein sequence ID" value="MBB5221147.1"/>
    <property type="molecule type" value="Genomic_DNA"/>
</dbReference>
<reference evidence="1 2" key="1">
    <citation type="submission" date="2020-08" db="EMBL/GenBank/DDBJ databases">
        <title>Genomic Encyclopedia of Type Strains, Phase IV (KMG-IV): sequencing the most valuable type-strain genomes for metagenomic binning, comparative biology and taxonomic classification.</title>
        <authorList>
            <person name="Goeker M."/>
        </authorList>
    </citation>
    <scope>NUCLEOTIDE SEQUENCE [LARGE SCALE GENOMIC DNA]</scope>
    <source>
        <strain evidence="1 2">DSM 101730</strain>
    </source>
</reference>
<gene>
    <name evidence="1" type="ORF">HNP73_001068</name>
</gene>
<evidence type="ECO:0000313" key="1">
    <source>
        <dbReference type="EMBL" id="MBB5221147.1"/>
    </source>
</evidence>